<feature type="non-terminal residue" evidence="2">
    <location>
        <position position="1"/>
    </location>
</feature>
<comment type="caution">
    <text evidence="2">The sequence shown here is derived from an EMBL/GenBank/DDBJ whole genome shotgun (WGS) entry which is preliminary data.</text>
</comment>
<feature type="compositionally biased region" description="Basic residues" evidence="1">
    <location>
        <begin position="80"/>
        <end position="91"/>
    </location>
</feature>
<dbReference type="EMBL" id="JASPKZ010007835">
    <property type="protein sequence ID" value="KAJ9581929.1"/>
    <property type="molecule type" value="Genomic_DNA"/>
</dbReference>
<keyword evidence="3" id="KW-1185">Reference proteome</keyword>
<feature type="region of interest" description="Disordered" evidence="1">
    <location>
        <begin position="51"/>
        <end position="104"/>
    </location>
</feature>
<reference evidence="2" key="1">
    <citation type="journal article" date="2023" name="IScience">
        <title>Live-bearing cockroach genome reveals convergent evolutionary mechanisms linked to viviparity in insects and beyond.</title>
        <authorList>
            <person name="Fouks B."/>
            <person name="Harrison M.C."/>
            <person name="Mikhailova A.A."/>
            <person name="Marchal E."/>
            <person name="English S."/>
            <person name="Carruthers M."/>
            <person name="Jennings E.C."/>
            <person name="Chiamaka E.L."/>
            <person name="Frigard R.A."/>
            <person name="Pippel M."/>
            <person name="Attardo G.M."/>
            <person name="Benoit J.B."/>
            <person name="Bornberg-Bauer E."/>
            <person name="Tobe S.S."/>
        </authorList>
    </citation>
    <scope>NUCLEOTIDE SEQUENCE</scope>
    <source>
        <strain evidence="2">Stay&amp;Tobe</strain>
    </source>
</reference>
<feature type="region of interest" description="Disordered" evidence="1">
    <location>
        <begin position="1"/>
        <end position="26"/>
    </location>
</feature>
<dbReference type="AlphaFoldDB" id="A0AAD7ZJN3"/>
<accession>A0AAD7ZJN3</accession>
<gene>
    <name evidence="2" type="ORF">L9F63_003749</name>
</gene>
<organism evidence="2 3">
    <name type="scientific">Diploptera punctata</name>
    <name type="common">Pacific beetle cockroach</name>
    <dbReference type="NCBI Taxonomy" id="6984"/>
    <lineage>
        <taxon>Eukaryota</taxon>
        <taxon>Metazoa</taxon>
        <taxon>Ecdysozoa</taxon>
        <taxon>Arthropoda</taxon>
        <taxon>Hexapoda</taxon>
        <taxon>Insecta</taxon>
        <taxon>Pterygota</taxon>
        <taxon>Neoptera</taxon>
        <taxon>Polyneoptera</taxon>
        <taxon>Dictyoptera</taxon>
        <taxon>Blattodea</taxon>
        <taxon>Blaberoidea</taxon>
        <taxon>Blaberidae</taxon>
        <taxon>Diplopterinae</taxon>
        <taxon>Diploptera</taxon>
    </lineage>
</organism>
<protein>
    <submittedName>
        <fullName evidence="2">Uncharacterized protein</fullName>
    </submittedName>
</protein>
<sequence length="127" mass="14508">QPINNQRGRSNSGITGPTRLRGNSPEMFGEKASYENIRPTRHTQVLCRLYPRSGQPPKPTRHTVIPKPPNTPITKEKNVKGHIRNPFHKRSRATERDSLSDSREVTVRKLEDYIDIRFSAGRAAQRV</sequence>
<feature type="compositionally biased region" description="Polar residues" evidence="1">
    <location>
        <begin position="1"/>
        <end position="15"/>
    </location>
</feature>
<feature type="compositionally biased region" description="Basic and acidic residues" evidence="1">
    <location>
        <begin position="92"/>
        <end position="104"/>
    </location>
</feature>
<name>A0AAD7ZJN3_DIPPU</name>
<dbReference type="Proteomes" id="UP001233999">
    <property type="component" value="Unassembled WGS sequence"/>
</dbReference>
<proteinExistence type="predicted"/>
<evidence type="ECO:0000313" key="2">
    <source>
        <dbReference type="EMBL" id="KAJ9581929.1"/>
    </source>
</evidence>
<evidence type="ECO:0000313" key="3">
    <source>
        <dbReference type="Proteomes" id="UP001233999"/>
    </source>
</evidence>
<evidence type="ECO:0000256" key="1">
    <source>
        <dbReference type="SAM" id="MobiDB-lite"/>
    </source>
</evidence>
<feature type="non-terminal residue" evidence="2">
    <location>
        <position position="127"/>
    </location>
</feature>
<reference evidence="2" key="2">
    <citation type="submission" date="2023-05" db="EMBL/GenBank/DDBJ databases">
        <authorList>
            <person name="Fouks B."/>
        </authorList>
    </citation>
    <scope>NUCLEOTIDE SEQUENCE</scope>
    <source>
        <strain evidence="2">Stay&amp;Tobe</strain>
        <tissue evidence="2">Testes</tissue>
    </source>
</reference>